<dbReference type="InterPro" id="IPR025521">
    <property type="entry name" value="Neprosin_propep"/>
</dbReference>
<dbReference type="PANTHER" id="PTHR31589:SF223">
    <property type="entry name" value="PROTEIN, PUTATIVE (DUF239)-RELATED"/>
    <property type="match status" value="1"/>
</dbReference>
<reference evidence="4" key="1">
    <citation type="submission" date="2025-08" db="UniProtKB">
        <authorList>
            <consortium name="RefSeq"/>
        </authorList>
    </citation>
    <scope>IDENTIFICATION</scope>
    <source>
        <tissue evidence="4">Leaf</tissue>
    </source>
</reference>
<protein>
    <submittedName>
        <fullName evidence="4">Uncharacterized protein LOC106754021</fullName>
    </submittedName>
</protein>
<name>A0A1S3TCF1_VIGRR</name>
<keyword evidence="1" id="KW-0732">Signal</keyword>
<dbReference type="Proteomes" id="UP000087766">
    <property type="component" value="Unplaced"/>
</dbReference>
<evidence type="ECO:0000313" key="3">
    <source>
        <dbReference type="Proteomes" id="UP000087766"/>
    </source>
</evidence>
<proteinExistence type="predicted"/>
<feature type="signal peptide" evidence="1">
    <location>
        <begin position="1"/>
        <end position="18"/>
    </location>
</feature>
<dbReference type="AlphaFoldDB" id="A0A1S3TCF1"/>
<dbReference type="InterPro" id="IPR053168">
    <property type="entry name" value="Glutamic_endopeptidase"/>
</dbReference>
<dbReference type="STRING" id="3916.A0A1S3TCF1"/>
<dbReference type="Gene3D" id="3.90.1320.10">
    <property type="entry name" value="Outer-capsid protein sigma 3, large lobe"/>
    <property type="match status" value="1"/>
</dbReference>
<dbReference type="PROSITE" id="PS52045">
    <property type="entry name" value="NEPROSIN_PEP_CD"/>
    <property type="match status" value="1"/>
</dbReference>
<dbReference type="RefSeq" id="XP_014491441.1">
    <property type="nucleotide sequence ID" value="XM_014635955.2"/>
</dbReference>
<dbReference type="PANTHER" id="PTHR31589">
    <property type="entry name" value="PROTEIN, PUTATIVE (DUF239)-RELATED-RELATED"/>
    <property type="match status" value="1"/>
</dbReference>
<evidence type="ECO:0000259" key="2">
    <source>
        <dbReference type="PROSITE" id="PS52045"/>
    </source>
</evidence>
<dbReference type="Pfam" id="PF03080">
    <property type="entry name" value="Neprosin"/>
    <property type="match status" value="1"/>
</dbReference>
<accession>A0A1S3TCF1</accession>
<feature type="chain" id="PRO_5010241118" evidence="1">
    <location>
        <begin position="19"/>
        <end position="386"/>
    </location>
</feature>
<evidence type="ECO:0000256" key="1">
    <source>
        <dbReference type="SAM" id="SignalP"/>
    </source>
</evidence>
<evidence type="ECO:0000313" key="4">
    <source>
        <dbReference type="RefSeq" id="XP_014491441.1"/>
    </source>
</evidence>
<dbReference type="OrthoDB" id="1858978at2759"/>
<keyword evidence="3" id="KW-1185">Reference proteome</keyword>
<dbReference type="InterPro" id="IPR004314">
    <property type="entry name" value="Neprosin"/>
</dbReference>
<dbReference type="KEGG" id="vra:106754021"/>
<dbReference type="GeneID" id="106754021"/>
<sequence>MMIHILFFVLHFLSTHVCLKVEGTQTILKEDLDLERQLRLINKPPKRSIHTEFGDIIDCIDVYKQPSLDHPLLKDHKLQRKPNFHTVIGEPSQKNLRIKSMFELSKDECPEGTVPILRTTKDDLIREKSMLNDHILIKDLPGVHLAEISLRPHYAPYYGVAGTNSIYNPQVDKFQISMSHLWVERGTVEATNKISLGWHVAPELYGDYASHIYTSWTSDNFKKTGCYNLRCAGFIQTSKSIYLGQRITNVSVYGGPTVDSFLSISQDRESKNWWIIINNKFIGYFPAKLFSNMSSADHVGWGGRTKTRPGTNSPPMGSGHLPNNSACYFRHMWFKDKAEVPHGPQPSQMYPLVDKTTCYDIKNFGDKGVHFGYYIEFGGPGGNCGD</sequence>
<gene>
    <name evidence="4" type="primary">LOC106754021</name>
</gene>
<dbReference type="Pfam" id="PF14365">
    <property type="entry name" value="Neprosin_AP"/>
    <property type="match status" value="1"/>
</dbReference>
<organism evidence="3 4">
    <name type="scientific">Vigna radiata var. radiata</name>
    <name type="common">Mung bean</name>
    <name type="synonym">Phaseolus aureus</name>
    <dbReference type="NCBI Taxonomy" id="3916"/>
    <lineage>
        <taxon>Eukaryota</taxon>
        <taxon>Viridiplantae</taxon>
        <taxon>Streptophyta</taxon>
        <taxon>Embryophyta</taxon>
        <taxon>Tracheophyta</taxon>
        <taxon>Spermatophyta</taxon>
        <taxon>Magnoliopsida</taxon>
        <taxon>eudicotyledons</taxon>
        <taxon>Gunneridae</taxon>
        <taxon>Pentapetalae</taxon>
        <taxon>rosids</taxon>
        <taxon>fabids</taxon>
        <taxon>Fabales</taxon>
        <taxon>Fabaceae</taxon>
        <taxon>Papilionoideae</taxon>
        <taxon>50 kb inversion clade</taxon>
        <taxon>NPAAA clade</taxon>
        <taxon>indigoferoid/millettioid clade</taxon>
        <taxon>Phaseoleae</taxon>
        <taxon>Vigna</taxon>
    </lineage>
</organism>
<feature type="domain" description="Neprosin PEP catalytic" evidence="2">
    <location>
        <begin position="138"/>
        <end position="385"/>
    </location>
</feature>